<feature type="chain" id="PRO_5023033247" evidence="1">
    <location>
        <begin position="20"/>
        <end position="331"/>
    </location>
</feature>
<feature type="signal peptide" evidence="1">
    <location>
        <begin position="1"/>
        <end position="19"/>
    </location>
</feature>
<keyword evidence="1" id="KW-0732">Signal</keyword>
<evidence type="ECO:0000313" key="4">
    <source>
        <dbReference type="Proteomes" id="UP000323653"/>
    </source>
</evidence>
<organism evidence="3 4">
    <name type="scientific">Pedobacter aquae</name>
    <dbReference type="NCBI Taxonomy" id="2605747"/>
    <lineage>
        <taxon>Bacteria</taxon>
        <taxon>Pseudomonadati</taxon>
        <taxon>Bacteroidota</taxon>
        <taxon>Sphingobacteriia</taxon>
        <taxon>Sphingobacteriales</taxon>
        <taxon>Sphingobacteriaceae</taxon>
        <taxon>Pedobacter</taxon>
    </lineage>
</organism>
<dbReference type="InterPro" id="IPR038607">
    <property type="entry name" value="PhoD-like_sf"/>
</dbReference>
<keyword evidence="4" id="KW-1185">Reference proteome</keyword>
<dbReference type="Pfam" id="PF09423">
    <property type="entry name" value="PhoD"/>
    <property type="match status" value="1"/>
</dbReference>
<feature type="domain" description="PhoD-like phosphatase metallophosphatase" evidence="2">
    <location>
        <begin position="42"/>
        <end position="254"/>
    </location>
</feature>
<dbReference type="AlphaFoldDB" id="A0A5C0VLD5"/>
<name>A0A5C0VLD5_9SPHI</name>
<evidence type="ECO:0000313" key="3">
    <source>
        <dbReference type="EMBL" id="QEK52481.1"/>
    </source>
</evidence>
<reference evidence="3 4" key="1">
    <citation type="submission" date="2019-08" db="EMBL/GenBank/DDBJ databases">
        <title>Pedobacter sp. nov., isolated from Han river, South Korea.</title>
        <authorList>
            <person name="Lee D.-H."/>
            <person name="Kim Y.-S."/>
            <person name="Hwang E.-M."/>
            <person name="Le Tran T.C."/>
            <person name="Cha C.-J."/>
        </authorList>
    </citation>
    <scope>NUCLEOTIDE SEQUENCE [LARGE SCALE GENOMIC DNA]</scope>
    <source>
        <strain evidence="3 4">CJ43</strain>
    </source>
</reference>
<dbReference type="CDD" id="cd07389">
    <property type="entry name" value="MPP_PhoD"/>
    <property type="match status" value="1"/>
</dbReference>
<dbReference type="SUPFAM" id="SSF56300">
    <property type="entry name" value="Metallo-dependent phosphatases"/>
    <property type="match status" value="1"/>
</dbReference>
<sequence length="331" mass="37954">MKYFLAFLFTLSCIVNVEAQTHKSQTFAFGSCNRQNLPQPLWDVILKDQPNLWIWLGDNIYGDTHDMLVFKEKYQEQNDNPNYKMFAAKVPIIGTWDDHDYGKNDAGINYPRKQESQQLALDFLNVPKESPVRKQAGIYSSHDYQVGNKNVKVILLDCRYHRDTLMKDSNKRYIPNLKGDILGEAQWTWLEKQLSGNADAYVIGSGIQILSEEHPYEKWANFPTAKKRLMELLVKTKPKGVILLSGDRHIGEFSKTQVAGLNFPLFDITSSGLTHSAINNKGELNPYRIGPLVNQKHYGLLEFKDKGEKLEVTMSLKGLEIPVYHKEVVEF</sequence>
<dbReference type="KEGG" id="pej:FYC62_13060"/>
<protein>
    <submittedName>
        <fullName evidence="3">Alkaline phosphatase family protein</fullName>
    </submittedName>
</protein>
<dbReference type="InterPro" id="IPR018946">
    <property type="entry name" value="PhoD-like_MPP"/>
</dbReference>
<dbReference type="InterPro" id="IPR029052">
    <property type="entry name" value="Metallo-depent_PP-like"/>
</dbReference>
<dbReference type="RefSeq" id="WP_149075257.1">
    <property type="nucleotide sequence ID" value="NZ_CP043329.1"/>
</dbReference>
<dbReference type="EMBL" id="CP043329">
    <property type="protein sequence ID" value="QEK52481.1"/>
    <property type="molecule type" value="Genomic_DNA"/>
</dbReference>
<accession>A0A5C0VLD5</accession>
<dbReference type="PANTHER" id="PTHR33987">
    <property type="entry name" value="CALCINEURIN-LIKE METALLO-PHOSPHOESTERASE SUPERFAMILY PROTEIN"/>
    <property type="match status" value="1"/>
</dbReference>
<evidence type="ECO:0000259" key="2">
    <source>
        <dbReference type="Pfam" id="PF09423"/>
    </source>
</evidence>
<dbReference type="PANTHER" id="PTHR33987:SF1">
    <property type="entry name" value="CALCINEURIN-LIKE METALLO-PHOSPHOESTERASE SUPERFAMILY PROTEIN"/>
    <property type="match status" value="1"/>
</dbReference>
<dbReference type="Proteomes" id="UP000323653">
    <property type="component" value="Chromosome"/>
</dbReference>
<dbReference type="Gene3D" id="3.60.21.70">
    <property type="entry name" value="PhoD-like phosphatase"/>
    <property type="match status" value="1"/>
</dbReference>
<gene>
    <name evidence="3" type="ORF">FYC62_13060</name>
</gene>
<proteinExistence type="predicted"/>
<evidence type="ECO:0000256" key="1">
    <source>
        <dbReference type="SAM" id="SignalP"/>
    </source>
</evidence>